<feature type="domain" description="Metallo-beta-lactamase" evidence="1">
    <location>
        <begin position="37"/>
        <end position="224"/>
    </location>
</feature>
<dbReference type="EMBL" id="CP049056">
    <property type="protein sequence ID" value="QIE54781.1"/>
    <property type="molecule type" value="Genomic_DNA"/>
</dbReference>
<dbReference type="CDD" id="cd07715">
    <property type="entry name" value="TaR3-like_MBL-fold"/>
    <property type="match status" value="1"/>
</dbReference>
<sequence length="289" mass="31950">MRDWIGPMGDADVRFRFWGVRGSLPSPGPDTVVYGGDTPCVEITTASTRVIIDCGSGIRRLGNAMMEEPDDRETFILLGHPHFDHVCGLPFFTPIFIPGQRFRLGAVEPHDMRLLMPRLFCRPFFPVEEAMLGSEIEYFQPEPSGRMKLNDDVAIVTRPLNHPGGCTGYRVETGGVVIAYCSDTEHIEGETDRNVLDLMDGANLAIYDSAYTSAEYPNHVGWGHSTPDEGVRLAEIAGVKQLALFHHNPTRSDAQIAEIERRLQETAPFAFAGRDGMQLVFKAAKSKAA</sequence>
<dbReference type="Proteomes" id="UP000503336">
    <property type="component" value="Chromosome"/>
</dbReference>
<dbReference type="PANTHER" id="PTHR42663:SF4">
    <property type="entry name" value="SLL1036 PROTEIN"/>
    <property type="match status" value="1"/>
</dbReference>
<dbReference type="InterPro" id="IPR001279">
    <property type="entry name" value="Metallo-B-lactamas"/>
</dbReference>
<dbReference type="SUPFAM" id="SSF56281">
    <property type="entry name" value="Metallo-hydrolase/oxidoreductase"/>
    <property type="match status" value="1"/>
</dbReference>
<organism evidence="2 3">
    <name type="scientific">Pikeienuella piscinae</name>
    <dbReference type="NCBI Taxonomy" id="2748098"/>
    <lineage>
        <taxon>Bacteria</taxon>
        <taxon>Pseudomonadati</taxon>
        <taxon>Pseudomonadota</taxon>
        <taxon>Alphaproteobacteria</taxon>
        <taxon>Rhodobacterales</taxon>
        <taxon>Paracoccaceae</taxon>
        <taxon>Pikeienuella</taxon>
    </lineage>
</organism>
<dbReference type="RefSeq" id="WP_165095604.1">
    <property type="nucleotide sequence ID" value="NZ_CP049056.1"/>
</dbReference>
<gene>
    <name evidence="2" type="ORF">G5B40_04580</name>
</gene>
<dbReference type="KEGG" id="hdh:G5B40_04580"/>
<evidence type="ECO:0000313" key="3">
    <source>
        <dbReference type="Proteomes" id="UP000503336"/>
    </source>
</evidence>
<keyword evidence="3" id="KW-1185">Reference proteome</keyword>
<keyword evidence="2" id="KW-0378">Hydrolase</keyword>
<accession>A0A7L5BU90</accession>
<protein>
    <submittedName>
        <fullName evidence="2">MBL fold metallo-hydrolase</fullName>
    </submittedName>
</protein>
<reference evidence="2 3" key="1">
    <citation type="submission" date="2020-02" db="EMBL/GenBank/DDBJ databases">
        <title>complete genome sequence of Rhodobacteraceae bacterium.</title>
        <authorList>
            <person name="Park J."/>
            <person name="Kim Y.-S."/>
            <person name="Kim K.-H."/>
        </authorList>
    </citation>
    <scope>NUCLEOTIDE SEQUENCE [LARGE SCALE GENOMIC DNA]</scope>
    <source>
        <strain evidence="2 3">RR4-56</strain>
    </source>
</reference>
<evidence type="ECO:0000313" key="2">
    <source>
        <dbReference type="EMBL" id="QIE54781.1"/>
    </source>
</evidence>
<dbReference type="Gene3D" id="3.60.15.10">
    <property type="entry name" value="Ribonuclease Z/Hydroxyacylglutathione hydrolase-like"/>
    <property type="match status" value="1"/>
</dbReference>
<dbReference type="SMART" id="SM00849">
    <property type="entry name" value="Lactamase_B"/>
    <property type="match status" value="1"/>
</dbReference>
<dbReference type="GO" id="GO:0016787">
    <property type="term" value="F:hydrolase activity"/>
    <property type="evidence" value="ECO:0007669"/>
    <property type="project" value="UniProtKB-KW"/>
</dbReference>
<dbReference type="AlphaFoldDB" id="A0A7L5BU90"/>
<dbReference type="PANTHER" id="PTHR42663">
    <property type="entry name" value="HYDROLASE C777.06C-RELATED-RELATED"/>
    <property type="match status" value="1"/>
</dbReference>
<dbReference type="Pfam" id="PF12706">
    <property type="entry name" value="Lactamase_B_2"/>
    <property type="match status" value="1"/>
</dbReference>
<name>A0A7L5BU90_9RHOB</name>
<dbReference type="InterPro" id="IPR036866">
    <property type="entry name" value="RibonucZ/Hydroxyglut_hydro"/>
</dbReference>
<proteinExistence type="predicted"/>
<evidence type="ECO:0000259" key="1">
    <source>
        <dbReference type="SMART" id="SM00849"/>
    </source>
</evidence>